<dbReference type="InterPro" id="IPR010137">
    <property type="entry name" value="Lipid_A_LpxA"/>
</dbReference>
<dbReference type="GO" id="GO:0016020">
    <property type="term" value="C:membrane"/>
    <property type="evidence" value="ECO:0007669"/>
    <property type="project" value="GOC"/>
</dbReference>
<dbReference type="PANTHER" id="PTHR43480:SF1">
    <property type="entry name" value="ACYL-[ACYL-CARRIER-PROTEIN]--UDP-N-ACETYLGLUCOSAMINE O-ACYLTRANSFERASE, MITOCHONDRIAL-RELATED"/>
    <property type="match status" value="1"/>
</dbReference>
<dbReference type="PIRSF" id="PIRSF000456">
    <property type="entry name" value="UDP-GlcNAc_acltr"/>
    <property type="match status" value="1"/>
</dbReference>
<keyword evidence="1" id="KW-0444">Lipid biosynthesis</keyword>
<evidence type="ECO:0000313" key="7">
    <source>
        <dbReference type="EMBL" id="KAA6187673.1"/>
    </source>
</evidence>
<dbReference type="NCBIfam" id="NF003657">
    <property type="entry name" value="PRK05289.1"/>
    <property type="match status" value="1"/>
</dbReference>
<dbReference type="InterPro" id="IPR011004">
    <property type="entry name" value="Trimer_LpxA-like_sf"/>
</dbReference>
<dbReference type="Proteomes" id="UP000322981">
    <property type="component" value="Unassembled WGS sequence"/>
</dbReference>
<dbReference type="NCBIfam" id="TIGR01852">
    <property type="entry name" value="lipid_A_lpxA"/>
    <property type="match status" value="1"/>
</dbReference>
<dbReference type="RefSeq" id="WP_150089150.1">
    <property type="nucleotide sequence ID" value="NZ_VWXX01000001.1"/>
</dbReference>
<feature type="domain" description="UDP N-acetylglucosamine O-acyltransferase C-terminal" evidence="6">
    <location>
        <begin position="149"/>
        <end position="228"/>
    </location>
</feature>
<name>A0A5M8FV80_9GAMM</name>
<dbReference type="Gene3D" id="2.160.10.10">
    <property type="entry name" value="Hexapeptide repeat proteins"/>
    <property type="match status" value="1"/>
</dbReference>
<dbReference type="EC" id="2.3.1.129" evidence="7"/>
<dbReference type="PANTHER" id="PTHR43480">
    <property type="entry name" value="ACYL-[ACYL-CARRIER-PROTEIN]--UDP-N-ACETYLGLUCOSAMINE O-ACYLTRANSFERASE"/>
    <property type="match status" value="1"/>
</dbReference>
<dbReference type="Pfam" id="PF13720">
    <property type="entry name" value="Acetyltransf_11"/>
    <property type="match status" value="1"/>
</dbReference>
<keyword evidence="4" id="KW-0443">Lipid metabolism</keyword>
<evidence type="ECO:0000256" key="1">
    <source>
        <dbReference type="ARBA" id="ARBA00022516"/>
    </source>
</evidence>
<sequence>MESGAVLGEDCVVETGARICGQARLGRRNRVCHGAVLGAEPQDLGYHLDRARPLIIGDDNQFREGVTVSHGLKSEAGTRIGSHNYFMTASHVGHDCCVGDYNIFANTATLAGHVELEHHVFVSGHVAVHQFCRIGAYAMLGGVSGIPKDIPPYVTASGQRARIIGLNLVGLRRNGFDQAQRSRIKAVYRLLFRSGLRLAEALDAALERHPGPETEAIVHFVRGSRRGVAGFA</sequence>
<keyword evidence="3 7" id="KW-0808">Transferase</keyword>
<dbReference type="GO" id="GO:0008780">
    <property type="term" value="F:acyl-[acyl-carrier-protein]-UDP-N-acetylglucosamine O-acyltransferase activity"/>
    <property type="evidence" value="ECO:0007669"/>
    <property type="project" value="UniProtKB-EC"/>
</dbReference>
<evidence type="ECO:0000256" key="3">
    <source>
        <dbReference type="ARBA" id="ARBA00022679"/>
    </source>
</evidence>
<keyword evidence="5 7" id="KW-0012">Acyltransferase</keyword>
<dbReference type="EMBL" id="VWXX01000001">
    <property type="protein sequence ID" value="KAA6187673.1"/>
    <property type="molecule type" value="Genomic_DNA"/>
</dbReference>
<dbReference type="Gene3D" id="1.20.1180.10">
    <property type="entry name" value="Udp N-acetylglucosamine O-acyltransferase, C-terminal domain"/>
    <property type="match status" value="1"/>
</dbReference>
<dbReference type="AlphaFoldDB" id="A0A5M8FV80"/>
<dbReference type="InterPro" id="IPR037157">
    <property type="entry name" value="Acetyltransf_C_sf"/>
</dbReference>
<dbReference type="InterPro" id="IPR029098">
    <property type="entry name" value="Acetyltransf_C"/>
</dbReference>
<accession>A0A5M8FV80</accession>
<organism evidence="7 8">
    <name type="scientific">Thiohalocapsa marina</name>
    <dbReference type="NCBI Taxonomy" id="424902"/>
    <lineage>
        <taxon>Bacteria</taxon>
        <taxon>Pseudomonadati</taxon>
        <taxon>Pseudomonadota</taxon>
        <taxon>Gammaproteobacteria</taxon>
        <taxon>Chromatiales</taxon>
        <taxon>Chromatiaceae</taxon>
        <taxon>Thiohalocapsa</taxon>
    </lineage>
</organism>
<proteinExistence type="predicted"/>
<gene>
    <name evidence="7" type="primary">lpxA</name>
    <name evidence="7" type="ORF">F2Q65_00010</name>
</gene>
<keyword evidence="8" id="KW-1185">Reference proteome</keyword>
<dbReference type="GO" id="GO:0009245">
    <property type="term" value="P:lipid A biosynthetic process"/>
    <property type="evidence" value="ECO:0007669"/>
    <property type="project" value="UniProtKB-KW"/>
</dbReference>
<protein>
    <submittedName>
        <fullName evidence="7">Acyl-ACP--UDP-N-acetylglucosamine O-acyltransferase</fullName>
        <ecNumber evidence="7">2.3.1.129</ecNumber>
    </submittedName>
</protein>
<reference evidence="7 8" key="1">
    <citation type="submission" date="2019-09" db="EMBL/GenBank/DDBJ databases">
        <title>Whole-genome sequence of the purple sulfur bacterium Thiohalocapsa marina DSM 19078.</title>
        <authorList>
            <person name="Kyndt J.A."/>
            <person name="Meyer T.E."/>
        </authorList>
    </citation>
    <scope>NUCLEOTIDE SEQUENCE [LARGE SCALE GENOMIC DNA]</scope>
    <source>
        <strain evidence="7 8">DSM 19078</strain>
    </source>
</reference>
<keyword evidence="2" id="KW-0441">Lipid A biosynthesis</keyword>
<evidence type="ECO:0000259" key="6">
    <source>
        <dbReference type="Pfam" id="PF13720"/>
    </source>
</evidence>
<comment type="caution">
    <text evidence="7">The sequence shown here is derived from an EMBL/GenBank/DDBJ whole genome shotgun (WGS) entry which is preliminary data.</text>
</comment>
<evidence type="ECO:0000256" key="4">
    <source>
        <dbReference type="ARBA" id="ARBA00023098"/>
    </source>
</evidence>
<evidence type="ECO:0000256" key="2">
    <source>
        <dbReference type="ARBA" id="ARBA00022556"/>
    </source>
</evidence>
<dbReference type="OrthoDB" id="9807278at2"/>
<evidence type="ECO:0000313" key="8">
    <source>
        <dbReference type="Proteomes" id="UP000322981"/>
    </source>
</evidence>
<dbReference type="SUPFAM" id="SSF51161">
    <property type="entry name" value="Trimeric LpxA-like enzymes"/>
    <property type="match status" value="1"/>
</dbReference>
<evidence type="ECO:0000256" key="5">
    <source>
        <dbReference type="ARBA" id="ARBA00023315"/>
    </source>
</evidence>